<feature type="region of interest" description="Disordered" evidence="5">
    <location>
        <begin position="1"/>
        <end position="22"/>
    </location>
</feature>
<dbReference type="Proteomes" id="UP001341840">
    <property type="component" value="Unassembled WGS sequence"/>
</dbReference>
<gene>
    <name evidence="7" type="ORF">PIB30_043865</name>
</gene>
<keyword evidence="4" id="KW-0788">Thiol protease</keyword>
<evidence type="ECO:0000256" key="3">
    <source>
        <dbReference type="ARBA" id="ARBA00022801"/>
    </source>
</evidence>
<name>A0ABU6QF28_9FABA</name>
<dbReference type="EMBL" id="JASCZI010000258">
    <property type="protein sequence ID" value="MED6110530.1"/>
    <property type="molecule type" value="Genomic_DNA"/>
</dbReference>
<evidence type="ECO:0000259" key="6">
    <source>
        <dbReference type="PROSITE" id="PS50600"/>
    </source>
</evidence>
<dbReference type="PANTHER" id="PTHR12606:SF1">
    <property type="entry name" value="UBIQUITIN-LIKE-SPECIFIC PROTEASE 1A"/>
    <property type="match status" value="1"/>
</dbReference>
<dbReference type="PROSITE" id="PS50600">
    <property type="entry name" value="ULP_PROTEASE"/>
    <property type="match status" value="1"/>
</dbReference>
<evidence type="ECO:0000256" key="5">
    <source>
        <dbReference type="SAM" id="MobiDB-lite"/>
    </source>
</evidence>
<keyword evidence="3" id="KW-0378">Hydrolase</keyword>
<keyword evidence="2" id="KW-0645">Protease</keyword>
<dbReference type="Gene3D" id="3.40.395.10">
    <property type="entry name" value="Adenoviral Proteinase, Chain A"/>
    <property type="match status" value="1"/>
</dbReference>
<evidence type="ECO:0000256" key="1">
    <source>
        <dbReference type="ARBA" id="ARBA00005234"/>
    </source>
</evidence>
<dbReference type="SUPFAM" id="SSF54001">
    <property type="entry name" value="Cysteine proteinases"/>
    <property type="match status" value="1"/>
</dbReference>
<dbReference type="InterPro" id="IPR003653">
    <property type="entry name" value="Peptidase_C48_C"/>
</dbReference>
<evidence type="ECO:0000256" key="4">
    <source>
        <dbReference type="ARBA" id="ARBA00022807"/>
    </source>
</evidence>
<evidence type="ECO:0000313" key="7">
    <source>
        <dbReference type="EMBL" id="MED6110530.1"/>
    </source>
</evidence>
<reference evidence="7 8" key="1">
    <citation type="journal article" date="2023" name="Plants (Basel)">
        <title>Bridging the Gap: Combining Genomics and Transcriptomics Approaches to Understand Stylosanthes scabra, an Orphan Legume from the Brazilian Caatinga.</title>
        <authorList>
            <person name="Ferreira-Neto J.R.C."/>
            <person name="da Silva M.D."/>
            <person name="Binneck E."/>
            <person name="de Melo N.F."/>
            <person name="da Silva R.H."/>
            <person name="de Melo A.L.T.M."/>
            <person name="Pandolfi V."/>
            <person name="Bustamante F.O."/>
            <person name="Brasileiro-Vidal A.C."/>
            <person name="Benko-Iseppon A.M."/>
        </authorList>
    </citation>
    <scope>NUCLEOTIDE SEQUENCE [LARGE SCALE GENOMIC DNA]</scope>
    <source>
        <tissue evidence="7">Leaves</tissue>
    </source>
</reference>
<dbReference type="PANTHER" id="PTHR12606">
    <property type="entry name" value="SENTRIN/SUMO-SPECIFIC PROTEASE"/>
    <property type="match status" value="1"/>
</dbReference>
<protein>
    <recommendedName>
        <fullName evidence="6">Ubiquitin-like protease family profile domain-containing protein</fullName>
    </recommendedName>
</protein>
<dbReference type="InterPro" id="IPR038765">
    <property type="entry name" value="Papain-like_cys_pep_sf"/>
</dbReference>
<feature type="domain" description="Ubiquitin-like protease family profile" evidence="6">
    <location>
        <begin position="239"/>
        <end position="389"/>
    </location>
</feature>
<evidence type="ECO:0000313" key="8">
    <source>
        <dbReference type="Proteomes" id="UP001341840"/>
    </source>
</evidence>
<keyword evidence="8" id="KW-1185">Reference proteome</keyword>
<accession>A0ABU6QF28</accession>
<dbReference type="Pfam" id="PF02902">
    <property type="entry name" value="Peptidase_C48"/>
    <property type="match status" value="1"/>
</dbReference>
<organism evidence="7 8">
    <name type="scientific">Stylosanthes scabra</name>
    <dbReference type="NCBI Taxonomy" id="79078"/>
    <lineage>
        <taxon>Eukaryota</taxon>
        <taxon>Viridiplantae</taxon>
        <taxon>Streptophyta</taxon>
        <taxon>Embryophyta</taxon>
        <taxon>Tracheophyta</taxon>
        <taxon>Spermatophyta</taxon>
        <taxon>Magnoliopsida</taxon>
        <taxon>eudicotyledons</taxon>
        <taxon>Gunneridae</taxon>
        <taxon>Pentapetalae</taxon>
        <taxon>rosids</taxon>
        <taxon>fabids</taxon>
        <taxon>Fabales</taxon>
        <taxon>Fabaceae</taxon>
        <taxon>Papilionoideae</taxon>
        <taxon>50 kb inversion clade</taxon>
        <taxon>dalbergioids sensu lato</taxon>
        <taxon>Dalbergieae</taxon>
        <taxon>Pterocarpus clade</taxon>
        <taxon>Stylosanthes</taxon>
    </lineage>
</organism>
<proteinExistence type="inferred from homology"/>
<comment type="similarity">
    <text evidence="1">Belongs to the peptidase C48 family.</text>
</comment>
<comment type="caution">
    <text evidence="7">The sequence shown here is derived from an EMBL/GenBank/DDBJ whole genome shotgun (WGS) entry which is preliminary data.</text>
</comment>
<evidence type="ECO:0000256" key="2">
    <source>
        <dbReference type="ARBA" id="ARBA00022670"/>
    </source>
</evidence>
<sequence>MPKKLRESASKKAREKDRGCSTEKWSKKKGIVAETSRYGSLCGITDFVDVLYRKWHGRNIVTHHRGGGRTWHGAAGSGVARRPEAAYSPTGIHHHGSDDGSAVYEEASADGSAKSVKVCVPFLCLKQFASSLRINGKRILRMIMSIVAFAFQRKLELARFTAEDMNILYSIKQMYIGSPFAYLSHNRYQMMGEECPTFLELAFRPPPGMPFVGMELAITVYIFASAGEETEVLYQDNHCDGSRRRFLSLVPGNELYDDVLNMVVGMCTGTKDDNRRWWLSTTFSQMILEPRQFNQPTMDYIAHRYMGKADDITRIYVPLHVENHWYLMIIDMWDKKLVYLDSLKASDIKVIELRISRMKEVANKEMGHKLFSPFPLDCGVWVCQWMVNSHLWRDYELEEVNESTRMSLVIDLVTSPHNPLGEIISDRSVNFWDAEMLRNYKAQKGRQGKAKSLAGSGSVTI</sequence>